<dbReference type="InterPro" id="IPR024624">
    <property type="entry name" value="Pyridox_Oxase_Alr4036_FMN-bd"/>
</dbReference>
<protein>
    <submittedName>
        <fullName evidence="6">Pyridoxamine 5'-phosphate oxidase-related, FMN-binding</fullName>
    </submittedName>
</protein>
<dbReference type="Gene3D" id="2.30.110.10">
    <property type="entry name" value="Electron Transport, Fmn-binding Protein, Chain A"/>
    <property type="match status" value="1"/>
</dbReference>
<sequence>MSDRIVSPSSLEQVVRTAWSSLADAANPSAPRSRFTMLSLATIGIDGGPRMRTVVLRGVDETAGAVVFYTDARSTKLAEIARDNRVALLACDSGAGIQIRLEGRAIVSLNDSVTKAHWDTARERSLIVYRTPLAPGVAIDSPEQGYVAMNEAHAPFDGYEHFSVVTVSVQAIDWLDLSPRGHERAVFRRDADAWKGQWIAP</sequence>
<keyword evidence="3" id="KW-0288">FMN</keyword>
<evidence type="ECO:0000259" key="5">
    <source>
        <dbReference type="Pfam" id="PF12766"/>
    </source>
</evidence>
<keyword evidence="2" id="KW-0285">Flavoprotein</keyword>
<dbReference type="SUPFAM" id="SSF50475">
    <property type="entry name" value="FMN-binding split barrel"/>
    <property type="match status" value="1"/>
</dbReference>
<dbReference type="GO" id="GO:0004733">
    <property type="term" value="F:pyridoxamine phosphate oxidase activity"/>
    <property type="evidence" value="ECO:0007669"/>
    <property type="project" value="InterPro"/>
</dbReference>
<reference evidence="6" key="1">
    <citation type="submission" date="2016-01" db="EMBL/GenBank/DDBJ databases">
        <authorList>
            <person name="Peeters C."/>
        </authorList>
    </citation>
    <scope>NUCLEOTIDE SEQUENCE</scope>
    <source>
        <strain evidence="6">LMG 29322</strain>
    </source>
</reference>
<dbReference type="GO" id="GO:0008615">
    <property type="term" value="P:pyridoxine biosynthetic process"/>
    <property type="evidence" value="ECO:0007669"/>
    <property type="project" value="InterPro"/>
</dbReference>
<dbReference type="InterPro" id="IPR000659">
    <property type="entry name" value="Pyridox_Oxase"/>
</dbReference>
<evidence type="ECO:0000256" key="4">
    <source>
        <dbReference type="ARBA" id="ARBA00023002"/>
    </source>
</evidence>
<dbReference type="Proteomes" id="UP000054851">
    <property type="component" value="Unassembled WGS sequence"/>
</dbReference>
<keyword evidence="7" id="KW-1185">Reference proteome</keyword>
<evidence type="ECO:0000313" key="6">
    <source>
        <dbReference type="EMBL" id="SAK93407.1"/>
    </source>
</evidence>
<dbReference type="PANTHER" id="PTHR10851:SF3">
    <property type="entry name" value="PYRIDOXINE_PYRIDOXAMINE 5'-PHOSPHATE OXIDASE 2"/>
    <property type="match status" value="1"/>
</dbReference>
<dbReference type="AlphaFoldDB" id="A0A158DHX4"/>
<comment type="cofactor">
    <cofactor evidence="1">
        <name>FMN</name>
        <dbReference type="ChEBI" id="CHEBI:58210"/>
    </cofactor>
</comment>
<evidence type="ECO:0000256" key="1">
    <source>
        <dbReference type="ARBA" id="ARBA00001917"/>
    </source>
</evidence>
<dbReference type="RefSeq" id="WP_061171949.1">
    <property type="nucleotide sequence ID" value="NZ_FCOA02000042.1"/>
</dbReference>
<keyword evidence="4" id="KW-0560">Oxidoreductase</keyword>
<dbReference type="GO" id="GO:0010181">
    <property type="term" value="F:FMN binding"/>
    <property type="evidence" value="ECO:0007669"/>
    <property type="project" value="InterPro"/>
</dbReference>
<dbReference type="InterPro" id="IPR012349">
    <property type="entry name" value="Split_barrel_FMN-bd"/>
</dbReference>
<accession>A0A158DHX4</accession>
<evidence type="ECO:0000256" key="2">
    <source>
        <dbReference type="ARBA" id="ARBA00022630"/>
    </source>
</evidence>
<evidence type="ECO:0000313" key="7">
    <source>
        <dbReference type="Proteomes" id="UP000054851"/>
    </source>
</evidence>
<proteinExistence type="predicted"/>
<name>A0A158DHX4_9BURK</name>
<comment type="caution">
    <text evidence="6">The sequence shown here is derived from an EMBL/GenBank/DDBJ whole genome shotgun (WGS) entry which is preliminary data.</text>
</comment>
<organism evidence="6 7">
    <name type="scientific">Caballeronia hypogeia</name>
    <dbReference type="NCBI Taxonomy" id="1777140"/>
    <lineage>
        <taxon>Bacteria</taxon>
        <taxon>Pseudomonadati</taxon>
        <taxon>Pseudomonadota</taxon>
        <taxon>Betaproteobacteria</taxon>
        <taxon>Burkholderiales</taxon>
        <taxon>Burkholderiaceae</taxon>
        <taxon>Caballeronia</taxon>
    </lineage>
</organism>
<dbReference type="Pfam" id="PF12766">
    <property type="entry name" value="Pyridox_oxase_2"/>
    <property type="match status" value="1"/>
</dbReference>
<evidence type="ECO:0000256" key="3">
    <source>
        <dbReference type="ARBA" id="ARBA00022643"/>
    </source>
</evidence>
<dbReference type="OrthoDB" id="9152543at2"/>
<dbReference type="EMBL" id="FCOA02000042">
    <property type="protein sequence ID" value="SAK93407.1"/>
    <property type="molecule type" value="Genomic_DNA"/>
</dbReference>
<dbReference type="PANTHER" id="PTHR10851">
    <property type="entry name" value="PYRIDOXINE-5-PHOSPHATE OXIDASE"/>
    <property type="match status" value="1"/>
</dbReference>
<feature type="domain" description="Pyridoxamine 5'-phosphate oxidase Alr4036 family FMN-binding" evidence="5">
    <location>
        <begin position="18"/>
        <end position="107"/>
    </location>
</feature>
<dbReference type="STRING" id="1777140.AWB79_06948"/>
<gene>
    <name evidence="6" type="ORF">AWB79_06948</name>
</gene>